<dbReference type="InterPro" id="IPR009057">
    <property type="entry name" value="Homeodomain-like_sf"/>
</dbReference>
<dbReference type="Pfam" id="PF00440">
    <property type="entry name" value="TetR_N"/>
    <property type="match status" value="1"/>
</dbReference>
<gene>
    <name evidence="5" type="ORF">ACFOU2_06430</name>
</gene>
<organism evidence="5 6">
    <name type="scientific">Bacillus songklensis</name>
    <dbReference type="NCBI Taxonomy" id="1069116"/>
    <lineage>
        <taxon>Bacteria</taxon>
        <taxon>Bacillati</taxon>
        <taxon>Bacillota</taxon>
        <taxon>Bacilli</taxon>
        <taxon>Bacillales</taxon>
        <taxon>Bacillaceae</taxon>
        <taxon>Bacillus</taxon>
    </lineage>
</organism>
<dbReference type="Pfam" id="PF08359">
    <property type="entry name" value="TetR_C_4"/>
    <property type="match status" value="1"/>
</dbReference>
<dbReference type="PRINTS" id="PR00455">
    <property type="entry name" value="HTHTETR"/>
</dbReference>
<evidence type="ECO:0000256" key="2">
    <source>
        <dbReference type="ARBA" id="ARBA00023125"/>
    </source>
</evidence>
<keyword evidence="6" id="KW-1185">Reference proteome</keyword>
<dbReference type="PANTHER" id="PTHR43479:SF11">
    <property type="entry name" value="ACREF_ENVCD OPERON REPRESSOR-RELATED"/>
    <property type="match status" value="1"/>
</dbReference>
<dbReference type="InterPro" id="IPR050624">
    <property type="entry name" value="HTH-type_Tx_Regulator"/>
</dbReference>
<dbReference type="Proteomes" id="UP001595752">
    <property type="component" value="Unassembled WGS sequence"/>
</dbReference>
<dbReference type="PROSITE" id="PS50977">
    <property type="entry name" value="HTH_TETR_2"/>
    <property type="match status" value="1"/>
</dbReference>
<reference evidence="6" key="1">
    <citation type="journal article" date="2019" name="Int. J. Syst. Evol. Microbiol.">
        <title>The Global Catalogue of Microorganisms (GCM) 10K type strain sequencing project: providing services to taxonomists for standard genome sequencing and annotation.</title>
        <authorList>
            <consortium name="The Broad Institute Genomics Platform"/>
            <consortium name="The Broad Institute Genome Sequencing Center for Infectious Disease"/>
            <person name="Wu L."/>
            <person name="Ma J."/>
        </authorList>
    </citation>
    <scope>NUCLEOTIDE SEQUENCE [LARGE SCALE GENOMIC DNA]</scope>
    <source>
        <strain evidence="6">CCUG 61889</strain>
    </source>
</reference>
<protein>
    <submittedName>
        <fullName evidence="5">TetR/AcrR family transcriptional regulator</fullName>
    </submittedName>
</protein>
<dbReference type="InterPro" id="IPR001647">
    <property type="entry name" value="HTH_TetR"/>
</dbReference>
<name>A0ABV8B1P8_9BACI</name>
<dbReference type="Gene3D" id="1.10.10.60">
    <property type="entry name" value="Homeodomain-like"/>
    <property type="match status" value="1"/>
</dbReference>
<dbReference type="PANTHER" id="PTHR43479">
    <property type="entry name" value="ACREF/ENVCD OPERON REPRESSOR-RELATED"/>
    <property type="match status" value="1"/>
</dbReference>
<comment type="caution">
    <text evidence="5">The sequence shown here is derived from an EMBL/GenBank/DDBJ whole genome shotgun (WGS) entry which is preliminary data.</text>
</comment>
<keyword evidence="2 3" id="KW-0238">DNA-binding</keyword>
<evidence type="ECO:0000313" key="6">
    <source>
        <dbReference type="Proteomes" id="UP001595752"/>
    </source>
</evidence>
<dbReference type="SUPFAM" id="SSF48498">
    <property type="entry name" value="Tetracyclin repressor-like, C-terminal domain"/>
    <property type="match status" value="1"/>
</dbReference>
<dbReference type="SUPFAM" id="SSF46689">
    <property type="entry name" value="Homeodomain-like"/>
    <property type="match status" value="1"/>
</dbReference>
<dbReference type="EMBL" id="JBHRZT010000020">
    <property type="protein sequence ID" value="MFC3883170.1"/>
    <property type="molecule type" value="Genomic_DNA"/>
</dbReference>
<keyword evidence="1" id="KW-0678">Repressor</keyword>
<evidence type="ECO:0000256" key="1">
    <source>
        <dbReference type="ARBA" id="ARBA00022491"/>
    </source>
</evidence>
<dbReference type="RefSeq" id="WP_377913308.1">
    <property type="nucleotide sequence ID" value="NZ_JBHRZT010000020.1"/>
</dbReference>
<evidence type="ECO:0000259" key="4">
    <source>
        <dbReference type="PROSITE" id="PS50977"/>
    </source>
</evidence>
<dbReference type="Gene3D" id="1.10.357.10">
    <property type="entry name" value="Tetracycline Repressor, domain 2"/>
    <property type="match status" value="1"/>
</dbReference>
<dbReference type="InterPro" id="IPR013570">
    <property type="entry name" value="Tscrpt_reg_YsiA_C"/>
</dbReference>
<sequence>MKKNRPKYKQIIDAAVIVIAENGYHNAQVSKIAKQARVADGTIYLYFNSKEDILISLFQEKMGQFIEKIEEEIAGKEKAEEKLYMLIEKHFMLLAEDHPLATVTQLELRQSNKELRLKINEVLKGYLHVVDSILQTGIETGEFDSKLDIRLARQMIFGTIDETVTTWVMNEHKYDLISLAPKVHQLLLTGCNGSQPA</sequence>
<evidence type="ECO:0000256" key="3">
    <source>
        <dbReference type="PROSITE-ProRule" id="PRU00335"/>
    </source>
</evidence>
<accession>A0ABV8B1P8</accession>
<feature type="DNA-binding region" description="H-T-H motif" evidence="3">
    <location>
        <begin position="28"/>
        <end position="47"/>
    </location>
</feature>
<feature type="domain" description="HTH tetR-type" evidence="4">
    <location>
        <begin position="5"/>
        <end position="65"/>
    </location>
</feature>
<evidence type="ECO:0000313" key="5">
    <source>
        <dbReference type="EMBL" id="MFC3883170.1"/>
    </source>
</evidence>
<proteinExistence type="predicted"/>
<dbReference type="InterPro" id="IPR036271">
    <property type="entry name" value="Tet_transcr_reg_TetR-rel_C_sf"/>
</dbReference>